<feature type="region of interest" description="Disordered" evidence="1">
    <location>
        <begin position="360"/>
        <end position="382"/>
    </location>
</feature>
<feature type="domain" description="CAP-Gly" evidence="2">
    <location>
        <begin position="848"/>
        <end position="901"/>
    </location>
</feature>
<feature type="region of interest" description="Disordered" evidence="1">
    <location>
        <begin position="996"/>
        <end position="1015"/>
    </location>
</feature>
<protein>
    <recommendedName>
        <fullName evidence="2">CAP-Gly domain-containing protein</fullName>
    </recommendedName>
</protein>
<feature type="compositionally biased region" description="Polar residues" evidence="1">
    <location>
        <begin position="206"/>
        <end position="228"/>
    </location>
</feature>
<feature type="region of interest" description="Disordered" evidence="1">
    <location>
        <begin position="666"/>
        <end position="699"/>
    </location>
</feature>
<dbReference type="InterPro" id="IPR000938">
    <property type="entry name" value="CAP-Gly_domain"/>
</dbReference>
<dbReference type="InterPro" id="IPR036859">
    <property type="entry name" value="CAP-Gly_dom_sf"/>
</dbReference>
<dbReference type="Proteomes" id="UP000053105">
    <property type="component" value="Unassembled WGS sequence"/>
</dbReference>
<dbReference type="Gene3D" id="2.30.30.190">
    <property type="entry name" value="CAP Gly-rich-like domain"/>
    <property type="match status" value="1"/>
</dbReference>
<name>A0A0N1ITG5_9HYME</name>
<feature type="compositionally biased region" description="Basic and acidic residues" evidence="1">
    <location>
        <begin position="229"/>
        <end position="262"/>
    </location>
</feature>
<evidence type="ECO:0000256" key="1">
    <source>
        <dbReference type="SAM" id="MobiDB-lite"/>
    </source>
</evidence>
<dbReference type="OrthoDB" id="2130750at2759"/>
<accession>A0A0N1ITG5</accession>
<feature type="compositionally biased region" description="Polar residues" evidence="1">
    <location>
        <begin position="263"/>
        <end position="292"/>
    </location>
</feature>
<dbReference type="SUPFAM" id="SSF74924">
    <property type="entry name" value="Cap-Gly domain"/>
    <property type="match status" value="1"/>
</dbReference>
<evidence type="ECO:0000313" key="3">
    <source>
        <dbReference type="EMBL" id="KOX72908.1"/>
    </source>
</evidence>
<reference evidence="3 4" key="1">
    <citation type="submission" date="2015-07" db="EMBL/GenBank/DDBJ databases">
        <title>The genome of Melipona quadrifasciata.</title>
        <authorList>
            <person name="Pan H."/>
            <person name="Kapheim K."/>
        </authorList>
    </citation>
    <scope>NUCLEOTIDE SEQUENCE [LARGE SCALE GENOMIC DNA]</scope>
    <source>
        <strain evidence="3">0111107301</strain>
        <tissue evidence="3">Whole body</tissue>
    </source>
</reference>
<dbReference type="EMBL" id="KQ435811">
    <property type="protein sequence ID" value="KOX72908.1"/>
    <property type="molecule type" value="Genomic_DNA"/>
</dbReference>
<dbReference type="SMART" id="SM01052">
    <property type="entry name" value="CAP_GLY"/>
    <property type="match status" value="1"/>
</dbReference>
<organism evidence="3 4">
    <name type="scientific">Melipona quadrifasciata</name>
    <dbReference type="NCBI Taxonomy" id="166423"/>
    <lineage>
        <taxon>Eukaryota</taxon>
        <taxon>Metazoa</taxon>
        <taxon>Ecdysozoa</taxon>
        <taxon>Arthropoda</taxon>
        <taxon>Hexapoda</taxon>
        <taxon>Insecta</taxon>
        <taxon>Pterygota</taxon>
        <taxon>Neoptera</taxon>
        <taxon>Endopterygota</taxon>
        <taxon>Hymenoptera</taxon>
        <taxon>Apocrita</taxon>
        <taxon>Aculeata</taxon>
        <taxon>Apoidea</taxon>
        <taxon>Anthophila</taxon>
        <taxon>Apidae</taxon>
        <taxon>Melipona</taxon>
    </lineage>
</organism>
<proteinExistence type="predicted"/>
<feature type="region of interest" description="Disordered" evidence="1">
    <location>
        <begin position="125"/>
        <end position="299"/>
    </location>
</feature>
<feature type="compositionally biased region" description="Low complexity" evidence="1">
    <location>
        <begin position="364"/>
        <end position="374"/>
    </location>
</feature>
<feature type="compositionally biased region" description="Polar residues" evidence="1">
    <location>
        <begin position="666"/>
        <end position="692"/>
    </location>
</feature>
<evidence type="ECO:0000259" key="2">
    <source>
        <dbReference type="SMART" id="SM01052"/>
    </source>
</evidence>
<feature type="compositionally biased region" description="Polar residues" evidence="1">
    <location>
        <begin position="148"/>
        <end position="164"/>
    </location>
</feature>
<dbReference type="AlphaFoldDB" id="A0A0N1ITG5"/>
<keyword evidence="4" id="KW-1185">Reference proteome</keyword>
<evidence type="ECO:0000313" key="4">
    <source>
        <dbReference type="Proteomes" id="UP000053105"/>
    </source>
</evidence>
<dbReference type="STRING" id="166423.A0A0N1ITG5"/>
<gene>
    <name evidence="3" type="ORF">WN51_01925</name>
</gene>
<sequence length="1015" mass="112659">MEAEAGRQSHHHQGLQLTLPSPGIPGLDVVRALHQTVISLRSALDSSREELRRLKESVGDFSGESYVDVVERLALENHVLRQKILSRNSEFSSDAATSPPPQARLFSLAVEDIKDLSEQAGVLMDASRDKVDTEDVAEPPKSVIGTRADSNASGNDESPDLQSDTVEKVPKSHAGSSSKPESRNQKSKCTMPRDVTAVKPQVGMSGVSSDDTMNSGTSKEVASALTNRQSKDVEAEDKNEVQIDHLELPEKDLEDLSLKSDGDNSVFSDNPDTQVSHQRQNQPTDQPKPNDQSENESEELDDIELIFTTDETCRDLGLQEDLVSITETETWQQPASIGQPALLKYTKSAEGESLVCNGEKTSSVDEAVSSQSSSIDREESVDRFDESSSTRLNKIWSQCSVLVETDISKCGVVEEPEHPTRHAVRRNTLAAPPTAYRPIIHREALAGSRRKSATPLRPVMDRISGARRESGAQTDISALPAHWRSESYLAHKVAHTFTTLPSKFALPTGVPGRLRLSDKTREARRVMLSDISFTSMVPELSRSADHLCHDPHAQILDCGLKDKINSLFLEFMVYLFRCGLRTPDVHRRESLGSPAGFWPRCNPSTGLPSPCDCRLSTDLYSSRYRGSLSSIPSPGLEVVGGPPRRHSWRATAASFDTWRVPVATSTPRPTWSMPSSPTHVHPPATSSKTSKSVPKRTRSKVTFQECPMTRGSLPNLRSDLVTGDNSGDSTESLIDEAEDYLRRSIDSMLTISSSGVNSDYWNRQTARRRRTRRYSEPDLIRDWHPPQDARPYLPKVNFTNPGFGNNWHDNVLFRVIETLLSTISTKTTDGLKRKISIRDIKIPRDLKLDHLVKVISPEGKVLQGRVRYVGPVPGREETHVGVELPYSNGSSDGTFHVSSCVKSENSMKYNLRCFTEIITRPFIERTLVAFSQLAVPINTTLQSQLCIVTAVKIVLTKRLGNATWISDYESKMILSERFRYEVVIRSLIRRDDKRDVEDVDGEASPGTPVRSSVLE</sequence>